<evidence type="ECO:0000313" key="2">
    <source>
        <dbReference type="Ensembl" id="ENSCJPP00005010633.1"/>
    </source>
</evidence>
<dbReference type="GeneTree" id="ENSGT00960000187061"/>
<dbReference type="AlphaFoldDB" id="A0A8C2Y9U4"/>
<evidence type="ECO:0000256" key="1">
    <source>
        <dbReference type="SAM" id="Phobius"/>
    </source>
</evidence>
<sequence length="179" mass="20953">MVKSSSPIYSHVCLLSVQFYRPSCRKTHTKLKQNSQKLLKTYKLRIYLILTLTSLHLLAEFDVFITMVFGHFLSSSFVGSLIRRIIVCHSDPMRFHWMPLSIVICHTILPCQTPFYRTAPLLPSVTGQQHIREYYTESQNYQGWKRPRRSSSPAITNTSQLNHIHQHNIQMFLEHSHGR</sequence>
<keyword evidence="1" id="KW-0472">Membrane</keyword>
<reference evidence="2" key="1">
    <citation type="submission" date="2015-11" db="EMBL/GenBank/DDBJ databases">
        <authorList>
            <consortium name="International Coturnix japonica Genome Analysis Consortium"/>
            <person name="Warren W."/>
            <person name="Burt D.W."/>
            <person name="Antin P.B."/>
            <person name="Lanford R."/>
            <person name="Gros J."/>
            <person name="Wilson R.K."/>
        </authorList>
    </citation>
    <scope>NUCLEOTIDE SEQUENCE [LARGE SCALE GENOMIC DNA]</scope>
</reference>
<reference evidence="2" key="2">
    <citation type="submission" date="2025-08" db="UniProtKB">
        <authorList>
            <consortium name="Ensembl"/>
        </authorList>
    </citation>
    <scope>IDENTIFICATION</scope>
</reference>
<dbReference type="Ensembl" id="ENSCJPT00005015693.1">
    <property type="protein sequence ID" value="ENSCJPP00005010633.1"/>
    <property type="gene ID" value="ENSCJPG00005009224.1"/>
</dbReference>
<protein>
    <submittedName>
        <fullName evidence="2">Uncharacterized protein</fullName>
    </submittedName>
</protein>
<proteinExistence type="predicted"/>
<name>A0A8C2Y9U4_COTJA</name>
<feature type="transmembrane region" description="Helical" evidence="1">
    <location>
        <begin position="42"/>
        <end position="59"/>
    </location>
</feature>
<dbReference type="Proteomes" id="UP000694412">
    <property type="component" value="Chromosome 3"/>
</dbReference>
<keyword evidence="1" id="KW-0812">Transmembrane</keyword>
<accession>A0A8C2Y9U4</accession>
<organism evidence="2 3">
    <name type="scientific">Coturnix japonica</name>
    <name type="common">Japanese quail</name>
    <name type="synonym">Coturnix coturnix japonica</name>
    <dbReference type="NCBI Taxonomy" id="93934"/>
    <lineage>
        <taxon>Eukaryota</taxon>
        <taxon>Metazoa</taxon>
        <taxon>Chordata</taxon>
        <taxon>Craniata</taxon>
        <taxon>Vertebrata</taxon>
        <taxon>Euteleostomi</taxon>
        <taxon>Archelosauria</taxon>
        <taxon>Archosauria</taxon>
        <taxon>Dinosauria</taxon>
        <taxon>Saurischia</taxon>
        <taxon>Theropoda</taxon>
        <taxon>Coelurosauria</taxon>
        <taxon>Aves</taxon>
        <taxon>Neognathae</taxon>
        <taxon>Galloanserae</taxon>
        <taxon>Galliformes</taxon>
        <taxon>Phasianidae</taxon>
        <taxon>Perdicinae</taxon>
        <taxon>Coturnix</taxon>
    </lineage>
</organism>
<reference evidence="2" key="3">
    <citation type="submission" date="2025-09" db="UniProtKB">
        <authorList>
            <consortium name="Ensembl"/>
        </authorList>
    </citation>
    <scope>IDENTIFICATION</scope>
</reference>
<keyword evidence="1" id="KW-1133">Transmembrane helix</keyword>
<keyword evidence="3" id="KW-1185">Reference proteome</keyword>
<evidence type="ECO:0000313" key="3">
    <source>
        <dbReference type="Proteomes" id="UP000694412"/>
    </source>
</evidence>